<name>A0A7Z7LEY0_9BACT</name>
<dbReference type="InterPro" id="IPR051311">
    <property type="entry name" value="DedA_domain"/>
</dbReference>
<dbReference type="AlphaFoldDB" id="A0A7Z7LEY0"/>
<dbReference type="PANTHER" id="PTHR42709">
    <property type="entry name" value="ALKALINE PHOSPHATASE LIKE PROTEIN"/>
    <property type="match status" value="1"/>
</dbReference>
<dbReference type="EMBL" id="LS974202">
    <property type="protein sequence ID" value="SSC12833.1"/>
    <property type="molecule type" value="Genomic_DNA"/>
</dbReference>
<feature type="transmembrane region" description="Helical" evidence="6">
    <location>
        <begin position="134"/>
        <end position="155"/>
    </location>
</feature>
<dbReference type="Proteomes" id="UP000250796">
    <property type="component" value="Chromosome MESINF"/>
</dbReference>
<organism evidence="7 8">
    <name type="scientific">Mesotoga infera</name>
    <dbReference type="NCBI Taxonomy" id="1236046"/>
    <lineage>
        <taxon>Bacteria</taxon>
        <taxon>Thermotogati</taxon>
        <taxon>Thermotogota</taxon>
        <taxon>Thermotogae</taxon>
        <taxon>Kosmotogales</taxon>
        <taxon>Kosmotogaceae</taxon>
        <taxon>Mesotoga</taxon>
    </lineage>
</organism>
<dbReference type="KEGG" id="minf:MESINF_1389"/>
<feature type="transmembrane region" description="Helical" evidence="6">
    <location>
        <begin position="27"/>
        <end position="46"/>
    </location>
</feature>
<keyword evidence="3 6" id="KW-0812">Transmembrane</keyword>
<evidence type="ECO:0000256" key="4">
    <source>
        <dbReference type="ARBA" id="ARBA00022989"/>
    </source>
</evidence>
<evidence type="ECO:0000256" key="2">
    <source>
        <dbReference type="ARBA" id="ARBA00022475"/>
    </source>
</evidence>
<keyword evidence="5 6" id="KW-0472">Membrane</keyword>
<evidence type="ECO:0000256" key="5">
    <source>
        <dbReference type="ARBA" id="ARBA00023136"/>
    </source>
</evidence>
<gene>
    <name evidence="7" type="ORF">MESINF_1389</name>
</gene>
<keyword evidence="4 6" id="KW-1133">Transmembrane helix</keyword>
<keyword evidence="2" id="KW-1003">Cell membrane</keyword>
<dbReference type="GO" id="GO:0005886">
    <property type="term" value="C:plasma membrane"/>
    <property type="evidence" value="ECO:0007669"/>
    <property type="project" value="UniProtKB-SubCell"/>
</dbReference>
<accession>A0A7Z7LEY0</accession>
<evidence type="ECO:0000256" key="6">
    <source>
        <dbReference type="SAM" id="Phobius"/>
    </source>
</evidence>
<dbReference type="PANTHER" id="PTHR42709:SF6">
    <property type="entry name" value="UNDECAPRENYL PHOSPHATE TRANSPORTER A"/>
    <property type="match status" value="1"/>
</dbReference>
<sequence>MERALELISEYGYLLVFFGTVIDQSGIPVFIVAGGIFVAAGLLGFLQVVSLSILALVVTDIPFIFIGRYLSGRLVGNYSTGKSVRWLKNFMIAGTAIFLKSPALFYLFSKVMIPVIGKYVPVFAGFSGSRKIRAILLFSLGDVIYALVFTIGGVYLGDIFIKHSRMLAILIALIFAVFYLLAARIYGKSIKSRMGKERSDYR</sequence>
<comment type="subcellular location">
    <subcellularLocation>
        <location evidence="1">Cell membrane</location>
        <topology evidence="1">Multi-pass membrane protein</topology>
    </subcellularLocation>
</comment>
<evidence type="ECO:0008006" key="9">
    <source>
        <dbReference type="Google" id="ProtNLM"/>
    </source>
</evidence>
<evidence type="ECO:0000313" key="8">
    <source>
        <dbReference type="Proteomes" id="UP000250796"/>
    </source>
</evidence>
<feature type="transmembrane region" description="Helical" evidence="6">
    <location>
        <begin position="53"/>
        <end position="70"/>
    </location>
</feature>
<proteinExistence type="predicted"/>
<keyword evidence="8" id="KW-1185">Reference proteome</keyword>
<feature type="transmembrane region" description="Helical" evidence="6">
    <location>
        <begin position="90"/>
        <end position="113"/>
    </location>
</feature>
<evidence type="ECO:0000256" key="1">
    <source>
        <dbReference type="ARBA" id="ARBA00004651"/>
    </source>
</evidence>
<feature type="transmembrane region" description="Helical" evidence="6">
    <location>
        <begin position="167"/>
        <end position="186"/>
    </location>
</feature>
<evidence type="ECO:0000256" key="3">
    <source>
        <dbReference type="ARBA" id="ARBA00022692"/>
    </source>
</evidence>
<evidence type="ECO:0000313" key="7">
    <source>
        <dbReference type="EMBL" id="SSC12833.1"/>
    </source>
</evidence>
<protein>
    <recommendedName>
        <fullName evidence="9">DedA family protein</fullName>
    </recommendedName>
</protein>
<reference evidence="7 8" key="1">
    <citation type="submission" date="2017-01" db="EMBL/GenBank/DDBJ databases">
        <authorList>
            <person name="Erauso G."/>
        </authorList>
    </citation>
    <scope>NUCLEOTIDE SEQUENCE [LARGE SCALE GENOMIC DNA]</scope>
    <source>
        <strain evidence="7">MESINF1</strain>
    </source>
</reference>